<reference evidence="7 8" key="1">
    <citation type="submission" date="2024-05" db="EMBL/GenBank/DDBJ databases">
        <title>A draft genome resource for the thread blight pathogen Marasmius tenuissimus strain MS-2.</title>
        <authorList>
            <person name="Yulfo-Soto G.E."/>
            <person name="Baruah I.K."/>
            <person name="Amoako-Attah I."/>
            <person name="Bukari Y."/>
            <person name="Meinhardt L.W."/>
            <person name="Bailey B.A."/>
            <person name="Cohen S.P."/>
        </authorList>
    </citation>
    <scope>NUCLEOTIDE SEQUENCE [LARGE SCALE GENOMIC DNA]</scope>
    <source>
        <strain evidence="7 8">MS-2</strain>
    </source>
</reference>
<feature type="domain" description="GATA-type" evidence="6">
    <location>
        <begin position="205"/>
        <end position="240"/>
    </location>
</feature>
<evidence type="ECO:0000313" key="8">
    <source>
        <dbReference type="Proteomes" id="UP001437256"/>
    </source>
</evidence>
<protein>
    <recommendedName>
        <fullName evidence="6">GATA-type domain-containing protein</fullName>
    </recommendedName>
</protein>
<evidence type="ECO:0000256" key="3">
    <source>
        <dbReference type="ARBA" id="ARBA00022833"/>
    </source>
</evidence>
<dbReference type="CDD" id="cd00202">
    <property type="entry name" value="ZnF_GATA"/>
    <property type="match status" value="1"/>
</dbReference>
<dbReference type="InterPro" id="IPR051140">
    <property type="entry name" value="GATA_TF"/>
</dbReference>
<feature type="compositionally biased region" description="Low complexity" evidence="5">
    <location>
        <begin position="181"/>
        <end position="210"/>
    </location>
</feature>
<feature type="compositionally biased region" description="Low complexity" evidence="5">
    <location>
        <begin position="55"/>
        <end position="70"/>
    </location>
</feature>
<dbReference type="Gene3D" id="3.30.50.10">
    <property type="entry name" value="Erythroid Transcription Factor GATA-1, subunit A"/>
    <property type="match status" value="1"/>
</dbReference>
<gene>
    <name evidence="7" type="ORF">AAF712_006930</name>
</gene>
<comment type="caution">
    <text evidence="7">The sequence shown here is derived from an EMBL/GenBank/DDBJ whole genome shotgun (WGS) entry which is preliminary data.</text>
</comment>
<name>A0ABR2ZXH6_9AGAR</name>
<dbReference type="InterPro" id="IPR000679">
    <property type="entry name" value="Znf_GATA"/>
</dbReference>
<feature type="region of interest" description="Disordered" evidence="5">
    <location>
        <begin position="249"/>
        <end position="300"/>
    </location>
</feature>
<dbReference type="Proteomes" id="UP001437256">
    <property type="component" value="Unassembled WGS sequence"/>
</dbReference>
<dbReference type="SUPFAM" id="SSF57716">
    <property type="entry name" value="Glucocorticoid receptor-like (DNA-binding domain)"/>
    <property type="match status" value="1"/>
</dbReference>
<evidence type="ECO:0000259" key="6">
    <source>
        <dbReference type="PROSITE" id="PS50114"/>
    </source>
</evidence>
<dbReference type="InterPro" id="IPR013088">
    <property type="entry name" value="Znf_NHR/GATA"/>
</dbReference>
<dbReference type="EMBL" id="JBBXMP010000039">
    <property type="protein sequence ID" value="KAL0066098.1"/>
    <property type="molecule type" value="Genomic_DNA"/>
</dbReference>
<sequence length="300" mass="31946">MLLDLDLRMLSKNMQFVKENLHGVASQPEILDQLLNAATMAAQMLDGVANQAQGNPPSNHSSASASSTSPTQPPLHTPTSIAPTLTSLGRISSPPKNGHPQWGDTHSGGERNGNAYTAQAQSYPHGVKRKNHDPEETNHHNQGSSYAHANSHPSPAAQTRSPPKSQQQTQQDATPMVGVMSTTTTTTSTTTTSSTPTGSTGHSTSGQQQTCLGCAATSTPEWRRGPMGPRTLCNACGLVYAKMIKKRDREKARAAGGTNANTGRPNSNTSTPKTKLHQQQQQKHSMHGDSSENDDELDDE</sequence>
<feature type="compositionally biased region" description="Polar residues" evidence="5">
    <location>
        <begin position="140"/>
        <end position="173"/>
    </location>
</feature>
<evidence type="ECO:0000256" key="5">
    <source>
        <dbReference type="SAM" id="MobiDB-lite"/>
    </source>
</evidence>
<keyword evidence="1" id="KW-0479">Metal-binding</keyword>
<feature type="compositionally biased region" description="Polar residues" evidence="5">
    <location>
        <begin position="77"/>
        <end position="90"/>
    </location>
</feature>
<dbReference type="Pfam" id="PF00320">
    <property type="entry name" value="GATA"/>
    <property type="match status" value="1"/>
</dbReference>
<accession>A0ABR2ZXH6</accession>
<evidence type="ECO:0000256" key="2">
    <source>
        <dbReference type="ARBA" id="ARBA00022771"/>
    </source>
</evidence>
<feature type="compositionally biased region" description="Acidic residues" evidence="5">
    <location>
        <begin position="291"/>
        <end position="300"/>
    </location>
</feature>
<keyword evidence="8" id="KW-1185">Reference proteome</keyword>
<feature type="region of interest" description="Disordered" evidence="5">
    <location>
        <begin position="49"/>
        <end position="210"/>
    </location>
</feature>
<dbReference type="SMART" id="SM00401">
    <property type="entry name" value="ZnF_GATA"/>
    <property type="match status" value="1"/>
</dbReference>
<keyword evidence="2 4" id="KW-0863">Zinc-finger</keyword>
<keyword evidence="3" id="KW-0862">Zinc</keyword>
<evidence type="ECO:0000256" key="1">
    <source>
        <dbReference type="ARBA" id="ARBA00022723"/>
    </source>
</evidence>
<evidence type="ECO:0000256" key="4">
    <source>
        <dbReference type="PROSITE-ProRule" id="PRU00094"/>
    </source>
</evidence>
<feature type="compositionally biased region" description="Low complexity" evidence="5">
    <location>
        <begin position="254"/>
        <end position="264"/>
    </location>
</feature>
<evidence type="ECO:0000313" key="7">
    <source>
        <dbReference type="EMBL" id="KAL0066098.1"/>
    </source>
</evidence>
<proteinExistence type="predicted"/>
<dbReference type="PROSITE" id="PS50114">
    <property type="entry name" value="GATA_ZN_FINGER_2"/>
    <property type="match status" value="1"/>
</dbReference>
<organism evidence="7 8">
    <name type="scientific">Marasmius tenuissimus</name>
    <dbReference type="NCBI Taxonomy" id="585030"/>
    <lineage>
        <taxon>Eukaryota</taxon>
        <taxon>Fungi</taxon>
        <taxon>Dikarya</taxon>
        <taxon>Basidiomycota</taxon>
        <taxon>Agaricomycotina</taxon>
        <taxon>Agaricomycetes</taxon>
        <taxon>Agaricomycetidae</taxon>
        <taxon>Agaricales</taxon>
        <taxon>Marasmiineae</taxon>
        <taxon>Marasmiaceae</taxon>
        <taxon>Marasmius</taxon>
    </lineage>
</organism>
<dbReference type="PANTHER" id="PTHR45658">
    <property type="entry name" value="GATA TRANSCRIPTION FACTOR"/>
    <property type="match status" value="1"/>
</dbReference>